<dbReference type="InterPro" id="IPR037883">
    <property type="entry name" value="Knr4/Smi1-like_sf"/>
</dbReference>
<evidence type="ECO:0000313" key="3">
    <source>
        <dbReference type="Proteomes" id="UP000342249"/>
    </source>
</evidence>
<dbReference type="EMBL" id="SPSF01000028">
    <property type="protein sequence ID" value="MPQ62570.1"/>
    <property type="molecule type" value="Genomic_DNA"/>
</dbReference>
<dbReference type="Proteomes" id="UP000342249">
    <property type="component" value="Unassembled WGS sequence"/>
</dbReference>
<sequence length="175" mass="20492">MYIDKLENIIKSNNELSDKYPKEKWDEIELTLGINLPTDYKQFINKYGVGNINDFLWVLNPFTLNSNLNLIEKGAEIREVYIISKNEFPEDFTHDMFPNNGGLLPCAITDNGDEIYWLTSKINDEWHIVVYESRSSECYEYNMGLAEFLYKILTKEVECLAFPDDFPGDKCEFIK</sequence>
<evidence type="ECO:0000313" key="2">
    <source>
        <dbReference type="EMBL" id="MPQ62570.1"/>
    </source>
</evidence>
<name>A0A5N7INL6_9CLOT</name>
<reference evidence="2" key="1">
    <citation type="journal article" date="2019" name="Lett. Appl. Microbiol.">
        <title>A case of 'blown pack' spoilage of vacuum-packaged pork likely associated with Clostridium estertheticum in Canada.</title>
        <authorList>
            <person name="Zhang P."/>
            <person name="Ward P."/>
            <person name="McMullen L.M."/>
            <person name="Yang X."/>
        </authorList>
    </citation>
    <scope>NUCLEOTIDE SEQUENCE [LARGE SCALE GENOMIC DNA]</scope>
    <source>
        <strain evidence="2">MA19</strain>
    </source>
</reference>
<dbReference type="SMART" id="SM00860">
    <property type="entry name" value="SMI1_KNR4"/>
    <property type="match status" value="1"/>
</dbReference>
<evidence type="ECO:0000259" key="1">
    <source>
        <dbReference type="SMART" id="SM00860"/>
    </source>
</evidence>
<dbReference type="AlphaFoldDB" id="A0A5N7INL6"/>
<accession>A0A5N7INL6</accession>
<proteinExistence type="predicted"/>
<protein>
    <submittedName>
        <fullName evidence="2">SMI1/KNR4 family protein</fullName>
    </submittedName>
</protein>
<dbReference type="Gene3D" id="3.40.1580.10">
    <property type="entry name" value="SMI1/KNR4-like"/>
    <property type="match status" value="1"/>
</dbReference>
<gene>
    <name evidence="2" type="ORF">E4V82_10655</name>
</gene>
<dbReference type="RefSeq" id="WP_152752309.1">
    <property type="nucleotide sequence ID" value="NZ_SPSE01000029.1"/>
</dbReference>
<organism evidence="2 3">
    <name type="scientific">Clostridium estertheticum</name>
    <dbReference type="NCBI Taxonomy" id="238834"/>
    <lineage>
        <taxon>Bacteria</taxon>
        <taxon>Bacillati</taxon>
        <taxon>Bacillota</taxon>
        <taxon>Clostridia</taxon>
        <taxon>Eubacteriales</taxon>
        <taxon>Clostridiaceae</taxon>
        <taxon>Clostridium</taxon>
    </lineage>
</organism>
<comment type="caution">
    <text evidence="2">The sequence shown here is derived from an EMBL/GenBank/DDBJ whole genome shotgun (WGS) entry which is preliminary data.</text>
</comment>
<dbReference type="SUPFAM" id="SSF160631">
    <property type="entry name" value="SMI1/KNR4-like"/>
    <property type="match status" value="1"/>
</dbReference>
<feature type="domain" description="Knr4/Smi1-like" evidence="1">
    <location>
        <begin position="19"/>
        <end position="151"/>
    </location>
</feature>
<dbReference type="Pfam" id="PF14568">
    <property type="entry name" value="SUKH_6"/>
    <property type="match status" value="1"/>
</dbReference>
<dbReference type="InterPro" id="IPR018958">
    <property type="entry name" value="Knr4/Smi1-like_dom"/>
</dbReference>